<feature type="transmembrane region" description="Helical" evidence="2">
    <location>
        <begin position="46"/>
        <end position="65"/>
    </location>
</feature>
<sequence>MTASAAAAGAASSGSTGAASAGAPTVRKIDGPANEPIELSGLAGTAVLKRLLPAVAGLVLFLLVLRRFRK</sequence>
<keyword evidence="2" id="KW-0812">Transmembrane</keyword>
<keyword evidence="2" id="KW-0472">Membrane</keyword>
<accession>A0A6J6CWH3</accession>
<gene>
    <name evidence="3" type="ORF">UFOPK1493_01375</name>
</gene>
<feature type="region of interest" description="Disordered" evidence="1">
    <location>
        <begin position="1"/>
        <end position="27"/>
    </location>
</feature>
<protein>
    <submittedName>
        <fullName evidence="3">Unannotated protein</fullName>
    </submittedName>
</protein>
<keyword evidence="2" id="KW-1133">Transmembrane helix</keyword>
<reference evidence="3" key="1">
    <citation type="submission" date="2020-05" db="EMBL/GenBank/DDBJ databases">
        <authorList>
            <person name="Chiriac C."/>
            <person name="Salcher M."/>
            <person name="Ghai R."/>
            <person name="Kavagutti S V."/>
        </authorList>
    </citation>
    <scope>NUCLEOTIDE SEQUENCE</scope>
</reference>
<evidence type="ECO:0000313" key="3">
    <source>
        <dbReference type="EMBL" id="CAB4555476.1"/>
    </source>
</evidence>
<feature type="compositionally biased region" description="Low complexity" evidence="1">
    <location>
        <begin position="1"/>
        <end position="23"/>
    </location>
</feature>
<proteinExistence type="predicted"/>
<evidence type="ECO:0000256" key="2">
    <source>
        <dbReference type="SAM" id="Phobius"/>
    </source>
</evidence>
<dbReference type="AlphaFoldDB" id="A0A6J6CWH3"/>
<dbReference type="EMBL" id="CAEZSR010000040">
    <property type="protein sequence ID" value="CAB4555476.1"/>
    <property type="molecule type" value="Genomic_DNA"/>
</dbReference>
<name>A0A6J6CWH3_9ZZZZ</name>
<organism evidence="3">
    <name type="scientific">freshwater metagenome</name>
    <dbReference type="NCBI Taxonomy" id="449393"/>
    <lineage>
        <taxon>unclassified sequences</taxon>
        <taxon>metagenomes</taxon>
        <taxon>ecological metagenomes</taxon>
    </lineage>
</organism>
<evidence type="ECO:0000256" key="1">
    <source>
        <dbReference type="SAM" id="MobiDB-lite"/>
    </source>
</evidence>